<feature type="compositionally biased region" description="Low complexity" evidence="1">
    <location>
        <begin position="198"/>
        <end position="212"/>
    </location>
</feature>
<name>A0AAV9GUY9_9PEZI</name>
<feature type="region of interest" description="Disordered" evidence="1">
    <location>
        <begin position="427"/>
        <end position="501"/>
    </location>
</feature>
<feature type="compositionally biased region" description="Basic and acidic residues" evidence="1">
    <location>
        <begin position="739"/>
        <end position="751"/>
    </location>
</feature>
<feature type="compositionally biased region" description="Polar residues" evidence="1">
    <location>
        <begin position="851"/>
        <end position="863"/>
    </location>
</feature>
<evidence type="ECO:0000313" key="2">
    <source>
        <dbReference type="EMBL" id="KAK4451809.1"/>
    </source>
</evidence>
<feature type="compositionally biased region" description="Acidic residues" evidence="1">
    <location>
        <begin position="392"/>
        <end position="402"/>
    </location>
</feature>
<reference evidence="2" key="1">
    <citation type="journal article" date="2023" name="Mol. Phylogenet. Evol.">
        <title>Genome-scale phylogeny and comparative genomics of the fungal order Sordariales.</title>
        <authorList>
            <person name="Hensen N."/>
            <person name="Bonometti L."/>
            <person name="Westerberg I."/>
            <person name="Brannstrom I.O."/>
            <person name="Guillou S."/>
            <person name="Cros-Aarteil S."/>
            <person name="Calhoun S."/>
            <person name="Haridas S."/>
            <person name="Kuo A."/>
            <person name="Mondo S."/>
            <person name="Pangilinan J."/>
            <person name="Riley R."/>
            <person name="LaButti K."/>
            <person name="Andreopoulos B."/>
            <person name="Lipzen A."/>
            <person name="Chen C."/>
            <person name="Yan M."/>
            <person name="Daum C."/>
            <person name="Ng V."/>
            <person name="Clum A."/>
            <person name="Steindorff A."/>
            <person name="Ohm R.A."/>
            <person name="Martin F."/>
            <person name="Silar P."/>
            <person name="Natvig D.O."/>
            <person name="Lalanne C."/>
            <person name="Gautier V."/>
            <person name="Ament-Velasquez S.L."/>
            <person name="Kruys A."/>
            <person name="Hutchinson M.I."/>
            <person name="Powell A.J."/>
            <person name="Barry K."/>
            <person name="Miller A.N."/>
            <person name="Grigoriev I.V."/>
            <person name="Debuchy R."/>
            <person name="Gladieux P."/>
            <person name="Hiltunen Thoren M."/>
            <person name="Johannesson H."/>
        </authorList>
    </citation>
    <scope>NUCLEOTIDE SEQUENCE</scope>
    <source>
        <strain evidence="2">PSN243</strain>
    </source>
</reference>
<organism evidence="2 3">
    <name type="scientific">Podospora aff. communis PSN243</name>
    <dbReference type="NCBI Taxonomy" id="3040156"/>
    <lineage>
        <taxon>Eukaryota</taxon>
        <taxon>Fungi</taxon>
        <taxon>Dikarya</taxon>
        <taxon>Ascomycota</taxon>
        <taxon>Pezizomycotina</taxon>
        <taxon>Sordariomycetes</taxon>
        <taxon>Sordariomycetidae</taxon>
        <taxon>Sordariales</taxon>
        <taxon>Podosporaceae</taxon>
        <taxon>Podospora</taxon>
    </lineage>
</organism>
<reference evidence="2" key="2">
    <citation type="submission" date="2023-05" db="EMBL/GenBank/DDBJ databases">
        <authorList>
            <consortium name="Lawrence Berkeley National Laboratory"/>
            <person name="Steindorff A."/>
            <person name="Hensen N."/>
            <person name="Bonometti L."/>
            <person name="Westerberg I."/>
            <person name="Brannstrom I.O."/>
            <person name="Guillou S."/>
            <person name="Cros-Aarteil S."/>
            <person name="Calhoun S."/>
            <person name="Haridas S."/>
            <person name="Kuo A."/>
            <person name="Mondo S."/>
            <person name="Pangilinan J."/>
            <person name="Riley R."/>
            <person name="Labutti K."/>
            <person name="Andreopoulos B."/>
            <person name="Lipzen A."/>
            <person name="Chen C."/>
            <person name="Yanf M."/>
            <person name="Daum C."/>
            <person name="Ng V."/>
            <person name="Clum A."/>
            <person name="Ohm R."/>
            <person name="Martin F."/>
            <person name="Silar P."/>
            <person name="Natvig D."/>
            <person name="Lalanne C."/>
            <person name="Gautier V."/>
            <person name="Ament-Velasquez S.L."/>
            <person name="Kruys A."/>
            <person name="Hutchinson M.I."/>
            <person name="Powell A.J."/>
            <person name="Barry K."/>
            <person name="Miller A.N."/>
            <person name="Grigoriev I.V."/>
            <person name="Debuchy R."/>
            <person name="Gladieux P."/>
            <person name="Thoren M.H."/>
            <person name="Johannesson H."/>
        </authorList>
    </citation>
    <scope>NUCLEOTIDE SEQUENCE</scope>
    <source>
        <strain evidence="2">PSN243</strain>
    </source>
</reference>
<feature type="region of interest" description="Disordered" evidence="1">
    <location>
        <begin position="530"/>
        <end position="654"/>
    </location>
</feature>
<feature type="compositionally biased region" description="Basic residues" evidence="1">
    <location>
        <begin position="119"/>
        <end position="135"/>
    </location>
</feature>
<sequence>MRPTRRVRGTPDLAWLQTERFAHEPIYCDARTNGSAGADDVLLSGSDDEHYNSPAERRLRIEEQAHRFIEGKPPRILSAALRGPFDKKSGWTNPWRSHSAPAKSNDKKRKQAIQESPRPSKRTRKETPKAKRANARGRNATTAGRNVYPTNPASSVVVPWSSFQYLDDDVATRVIDWAESIVIDTTDNTAAVEDDGSGNESSSSDDQSPPSSALVDVGDETAGLSSSQNATNPATGSPTLKSIQIPEHLPGPSMPDVEPSRPTVPRLTESPTVLASMIKQEGPIKSPTASSGRGFIPLNITDLSPLAARAYEEQIRYSQKSPLQETVTPAQRTVIAAVAASLASAQHVADASYQTFTDRSFRFKSKQPLRKKPIGISSLNVASVELPRTEDEAGEDFSESATDDVTPSEQLAIEERIAEPMVGDCAPQAVEAPNSQPPERVATANKDYGHIDVGRSIVQDKQQARRFDEADESDASPAPSAEPPQLGAIRSPPFKSTAPNLMSLGTFSWEKEQSQSSFLAEQPGMPRKLLWPRSQLQAAAHTPSDPVPLTLFDWTEPDSSFSDASTLRGPAQSRSRDSESASAESAPSCTEGHFTTVVAPPETNRGASQKLDHSPIMEDREGTKDGYVVSLGSPVESQSCHSQSSSPVVELGSPLKPGNCVSVCGSPTIQRGSATRRTDGAPGETGPVVELKNPVEPADHASEDTGLVIELGRPAMLADAVSNHEQSPWAKDPASNPQHLEKTHNTVDKEAPGSVSEGLPELQSPWAETTTPTAKPQPLPLVASQPLEKEDAQNPWARGDSQVTAIAQPRLFKPSSSPPISHGLPEAAGLPLPSPRPLHDEGTEMACSPRLPSTPTRHNSSLPTPEFTLSIKSFREFMTPSPVKRRTPLGPADSNGRLPSTQMLADAAASNPWARPSSRSKIRKRPKKAKRVSWAPLPGEDPTSSSPGAEFLVESSFPGNSRPASPPPSRLLAPGQLPSENEKFGKHFAAAVAKQRQRGGLARRRSSGIVGTPLARPLRRGVSLLPSASQQVCESPAADAMAEAFIQADEETRAYPEGLEEARAELASEGVEGLGDIEHLEENEEMSEEEEDTQKTVDDVTDVLNNLDDFLDRWDVDAELAKARVESEKKEREKKDANSGRVAPPRQMMDIGLMEAGIWD</sequence>
<feature type="region of interest" description="Disordered" evidence="1">
    <location>
        <begin position="188"/>
        <end position="267"/>
    </location>
</feature>
<feature type="region of interest" description="Disordered" evidence="1">
    <location>
        <begin position="387"/>
        <end position="407"/>
    </location>
</feature>
<evidence type="ECO:0000313" key="3">
    <source>
        <dbReference type="Proteomes" id="UP001321760"/>
    </source>
</evidence>
<feature type="region of interest" description="Disordered" evidence="1">
    <location>
        <begin position="87"/>
        <end position="153"/>
    </location>
</feature>
<feature type="compositionally biased region" description="Polar residues" evidence="1">
    <location>
        <begin position="223"/>
        <end position="242"/>
    </location>
</feature>
<feature type="compositionally biased region" description="Basic and acidic residues" evidence="1">
    <location>
        <begin position="610"/>
        <end position="624"/>
    </location>
</feature>
<feature type="region of interest" description="Disordered" evidence="1">
    <location>
        <begin position="811"/>
        <end position="985"/>
    </location>
</feature>
<comment type="caution">
    <text evidence="2">The sequence shown here is derived from an EMBL/GenBank/DDBJ whole genome shotgun (WGS) entry which is preliminary data.</text>
</comment>
<feature type="compositionally biased region" description="Basic and acidic residues" evidence="1">
    <location>
        <begin position="1123"/>
        <end position="1138"/>
    </location>
</feature>
<feature type="compositionally biased region" description="Low complexity" evidence="1">
    <location>
        <begin position="136"/>
        <end position="145"/>
    </location>
</feature>
<proteinExistence type="predicted"/>
<keyword evidence="3" id="KW-1185">Reference proteome</keyword>
<feature type="region of interest" description="Disordered" evidence="1">
    <location>
        <begin position="721"/>
        <end position="797"/>
    </location>
</feature>
<feature type="compositionally biased region" description="Basic residues" evidence="1">
    <location>
        <begin position="918"/>
        <end position="931"/>
    </location>
</feature>
<feature type="compositionally biased region" description="Low complexity" evidence="1">
    <location>
        <begin position="633"/>
        <end position="650"/>
    </location>
</feature>
<gene>
    <name evidence="2" type="ORF">QBC34DRAFT_399596</name>
</gene>
<evidence type="ECO:0008006" key="4">
    <source>
        <dbReference type="Google" id="ProtNLM"/>
    </source>
</evidence>
<feature type="region of interest" description="Disordered" evidence="1">
    <location>
        <begin position="1123"/>
        <end position="1160"/>
    </location>
</feature>
<feature type="region of interest" description="Disordered" evidence="1">
    <location>
        <begin position="670"/>
        <end position="700"/>
    </location>
</feature>
<accession>A0AAV9GUY9</accession>
<dbReference type="EMBL" id="MU865926">
    <property type="protein sequence ID" value="KAK4451809.1"/>
    <property type="molecule type" value="Genomic_DNA"/>
</dbReference>
<protein>
    <recommendedName>
        <fullName evidence="4">Protamine P1</fullName>
    </recommendedName>
</protein>
<dbReference type="Proteomes" id="UP001321760">
    <property type="component" value="Unassembled WGS sequence"/>
</dbReference>
<evidence type="ECO:0000256" key="1">
    <source>
        <dbReference type="SAM" id="MobiDB-lite"/>
    </source>
</evidence>
<dbReference type="AlphaFoldDB" id="A0AAV9GUY9"/>